<dbReference type="HOGENOM" id="CLU_062658_0_0_1"/>
<feature type="domain" description="Nudix hydrolase" evidence="2">
    <location>
        <begin position="68"/>
        <end position="166"/>
    </location>
</feature>
<dbReference type="KEGG" id="tet:TTHERM_00717770"/>
<organism evidence="3 4">
    <name type="scientific">Tetrahymena thermophila (strain SB210)</name>
    <dbReference type="NCBI Taxonomy" id="312017"/>
    <lineage>
        <taxon>Eukaryota</taxon>
        <taxon>Sar</taxon>
        <taxon>Alveolata</taxon>
        <taxon>Ciliophora</taxon>
        <taxon>Intramacronucleata</taxon>
        <taxon>Oligohymenophorea</taxon>
        <taxon>Hymenostomatida</taxon>
        <taxon>Tetrahymenina</taxon>
        <taxon>Tetrahymenidae</taxon>
        <taxon>Tetrahymena</taxon>
    </lineage>
</organism>
<gene>
    <name evidence="3" type="ORF">TTHERM_00717770</name>
</gene>
<name>Q23EA2_TETTS</name>
<evidence type="ECO:0000259" key="2">
    <source>
        <dbReference type="Pfam" id="PF00293"/>
    </source>
</evidence>
<proteinExistence type="predicted"/>
<dbReference type="OMA" id="ITRTDPW"/>
<reference evidence="4" key="1">
    <citation type="journal article" date="2006" name="PLoS Biol.">
        <title>Macronuclear genome sequence of the ciliate Tetrahymena thermophila, a model eukaryote.</title>
        <authorList>
            <person name="Eisen J.A."/>
            <person name="Coyne R.S."/>
            <person name="Wu M."/>
            <person name="Wu D."/>
            <person name="Thiagarajan M."/>
            <person name="Wortman J.R."/>
            <person name="Badger J.H."/>
            <person name="Ren Q."/>
            <person name="Amedeo P."/>
            <person name="Jones K.M."/>
            <person name="Tallon L.J."/>
            <person name="Delcher A.L."/>
            <person name="Salzberg S.L."/>
            <person name="Silva J.C."/>
            <person name="Haas B.J."/>
            <person name="Majoros W.H."/>
            <person name="Farzad M."/>
            <person name="Carlton J.M."/>
            <person name="Smith R.K. Jr."/>
            <person name="Garg J."/>
            <person name="Pearlman R.E."/>
            <person name="Karrer K.M."/>
            <person name="Sun L."/>
            <person name="Manning G."/>
            <person name="Elde N.C."/>
            <person name="Turkewitz A.P."/>
            <person name="Asai D.J."/>
            <person name="Wilkes D.E."/>
            <person name="Wang Y."/>
            <person name="Cai H."/>
            <person name="Collins K."/>
            <person name="Stewart B.A."/>
            <person name="Lee S.R."/>
            <person name="Wilamowska K."/>
            <person name="Weinberg Z."/>
            <person name="Ruzzo W.L."/>
            <person name="Wloga D."/>
            <person name="Gaertig J."/>
            <person name="Frankel J."/>
            <person name="Tsao C.-C."/>
            <person name="Gorovsky M.A."/>
            <person name="Keeling P.J."/>
            <person name="Waller R.F."/>
            <person name="Patron N.J."/>
            <person name="Cherry J.M."/>
            <person name="Stover N.A."/>
            <person name="Krieger C.J."/>
            <person name="del Toro C."/>
            <person name="Ryder H.F."/>
            <person name="Williamson S.C."/>
            <person name="Barbeau R.A."/>
            <person name="Hamilton E.P."/>
            <person name="Orias E."/>
        </authorList>
    </citation>
    <scope>NUCLEOTIDE SEQUENCE [LARGE SCALE GENOMIC DNA]</scope>
    <source>
        <strain evidence="4">SB210</strain>
    </source>
</reference>
<evidence type="ECO:0000313" key="3">
    <source>
        <dbReference type="EMBL" id="EAR94851.1"/>
    </source>
</evidence>
<evidence type="ECO:0000256" key="1">
    <source>
        <dbReference type="ARBA" id="ARBA00022801"/>
    </source>
</evidence>
<dbReference type="Gene3D" id="3.90.79.10">
    <property type="entry name" value="Nucleoside Triphosphate Pyrophosphohydrolase"/>
    <property type="match status" value="1"/>
</dbReference>
<dbReference type="EMBL" id="GG662649">
    <property type="protein sequence ID" value="EAR94851.1"/>
    <property type="molecule type" value="Genomic_DNA"/>
</dbReference>
<dbReference type="OrthoDB" id="10249920at2759"/>
<dbReference type="CDD" id="cd18888">
    <property type="entry name" value="NUDIX_ADPRase_Nudt5"/>
    <property type="match status" value="1"/>
</dbReference>
<dbReference type="GO" id="GO:0019693">
    <property type="term" value="P:ribose phosphate metabolic process"/>
    <property type="evidence" value="ECO:0007669"/>
    <property type="project" value="TreeGrafter"/>
</dbReference>
<keyword evidence="1 3" id="KW-0378">Hydrolase</keyword>
<dbReference type="InterPro" id="IPR015797">
    <property type="entry name" value="NUDIX_hydrolase-like_dom_sf"/>
</dbReference>
<dbReference type="AlphaFoldDB" id="Q23EA2"/>
<dbReference type="PANTHER" id="PTHR11839">
    <property type="entry name" value="UDP/ADP-SUGAR PYROPHOSPHATASE"/>
    <property type="match status" value="1"/>
</dbReference>
<dbReference type="InterPro" id="IPR000086">
    <property type="entry name" value="NUDIX_hydrolase_dom"/>
</dbReference>
<dbReference type="SUPFAM" id="SSF55811">
    <property type="entry name" value="Nudix"/>
    <property type="match status" value="1"/>
</dbReference>
<accession>Q23EA2</accession>
<dbReference type="STRING" id="312017.Q23EA2"/>
<dbReference type="GeneID" id="7839536"/>
<evidence type="ECO:0000313" key="4">
    <source>
        <dbReference type="Proteomes" id="UP000009168"/>
    </source>
</evidence>
<dbReference type="eggNOG" id="KOG3041">
    <property type="taxonomic scope" value="Eukaryota"/>
</dbReference>
<sequence>MDKESQIIKQQVVYEGKWIKVLKKDFSIGDKVIKEYECVERNKSDKVFKEFDGVSMAPILYNTPTGIKQIIIIAQFRPPAGKFMLEFPAGLVESDNLFENAERELKEETGYYMDKQSQIEELSFPNIPISVDDPGLCSGSGKFIVVKVDYKDIRNQKITQELDEAENIRVHLVNLDSQLLSSLIQLAENNGYWISTKLYTFAAGFCFSQIASKF</sequence>
<dbReference type="GO" id="GO:0016787">
    <property type="term" value="F:hydrolase activity"/>
    <property type="evidence" value="ECO:0007669"/>
    <property type="project" value="UniProtKB-KW"/>
</dbReference>
<dbReference type="GO" id="GO:0006753">
    <property type="term" value="P:nucleoside phosphate metabolic process"/>
    <property type="evidence" value="ECO:0007669"/>
    <property type="project" value="TreeGrafter"/>
</dbReference>
<dbReference type="Proteomes" id="UP000009168">
    <property type="component" value="Unassembled WGS sequence"/>
</dbReference>
<dbReference type="PANTHER" id="PTHR11839:SF1">
    <property type="entry name" value="ADP-SUGAR PYROPHOSPHATASE"/>
    <property type="match status" value="1"/>
</dbReference>
<dbReference type="Pfam" id="PF00293">
    <property type="entry name" value="NUDIX"/>
    <property type="match status" value="1"/>
</dbReference>
<dbReference type="RefSeq" id="XP_001015096.1">
    <property type="nucleotide sequence ID" value="XM_001015096.1"/>
</dbReference>
<keyword evidence="4" id="KW-1185">Reference proteome</keyword>
<protein>
    <submittedName>
        <fullName evidence="3">NUDIX hydrolase</fullName>
    </submittedName>
</protein>
<dbReference type="InParanoid" id="Q23EA2"/>